<feature type="transmembrane region" description="Helical" evidence="11">
    <location>
        <begin position="91"/>
        <end position="113"/>
    </location>
</feature>
<feature type="transmembrane region" description="Helical" evidence="11">
    <location>
        <begin position="364"/>
        <end position="382"/>
    </location>
</feature>
<keyword evidence="14" id="KW-1185">Reference proteome</keyword>
<feature type="transmembrane region" description="Helical" evidence="11">
    <location>
        <begin position="60"/>
        <end position="79"/>
    </location>
</feature>
<organism evidence="13 14">
    <name type="scientific">Chelatococcus reniformis</name>
    <dbReference type="NCBI Taxonomy" id="1494448"/>
    <lineage>
        <taxon>Bacteria</taxon>
        <taxon>Pseudomonadati</taxon>
        <taxon>Pseudomonadota</taxon>
        <taxon>Alphaproteobacteria</taxon>
        <taxon>Hyphomicrobiales</taxon>
        <taxon>Chelatococcaceae</taxon>
        <taxon>Chelatococcus</taxon>
    </lineage>
</organism>
<feature type="transmembrane region" description="Helical" evidence="11">
    <location>
        <begin position="192"/>
        <end position="210"/>
    </location>
</feature>
<dbReference type="Gene3D" id="3.40.50.720">
    <property type="entry name" value="NAD(P)-binding Rossmann-like Domain"/>
    <property type="match status" value="1"/>
</dbReference>
<dbReference type="RefSeq" id="WP_188612461.1">
    <property type="nucleotide sequence ID" value="NZ_BMGG01000011.1"/>
</dbReference>
<evidence type="ECO:0000259" key="12">
    <source>
        <dbReference type="PROSITE" id="PS51201"/>
    </source>
</evidence>
<evidence type="ECO:0000256" key="4">
    <source>
        <dbReference type="ARBA" id="ARBA00022449"/>
    </source>
</evidence>
<feature type="domain" description="RCK N-terminal" evidence="12">
    <location>
        <begin position="412"/>
        <end position="528"/>
    </location>
</feature>
<dbReference type="Pfam" id="PF02254">
    <property type="entry name" value="TrkA_N"/>
    <property type="match status" value="1"/>
</dbReference>
<comment type="caution">
    <text evidence="13">The sequence shown here is derived from an EMBL/GenBank/DDBJ whole genome shotgun (WGS) entry which is preliminary data.</text>
</comment>
<evidence type="ECO:0000313" key="14">
    <source>
        <dbReference type="Proteomes" id="UP000637002"/>
    </source>
</evidence>
<sequence>MSDPSGQSSFIQPVLVFCGAAAVAVPLFRRLGLGAIIGYLVAGVAIGPYALGLFATPETITGVAEIGVVLLLFIVGLELKLSHLWSMRRDIFGLGLAQLAITGILVAAVAVAVGVPAKGAAVAGAALSLSATAIALQILNERGELQTPYGQRSFAVLLFQDLSIVPILAAVPLMANVVSADAGGLAERLANAGKAIGAIVALVLIGRYLLNPFFRVLASSGAREVLTAAALLVVLGAALLMEEAGFSMAMGAFVAGVLLAESNFRHQLEADIEPFRGLLLGLFFMSVGMSLDLRLVLEQAAVLALATAALVGGKIAIVSALARLSGSSWTDALRAGALLATAGEFAFVLLPLAGTLGVLSATHAQLLIAVAALSMLVAPLAAKLLDMILVRAGAARPLIDEDVEGDRNASDQSSVIVIGFGRFGQVVNQVLLAEAVDVTVIDLDVNRIRQATRFGFQVYYGDGTRLDVLHAAGTGRARVVCVCVDHAETATRIVELLHAEFPRVRTYVRAYDRVHAIELMHMQVDYQLRETFRSALSFGRATLEALGIDPERAAEVEEDVRKRDIARLVLQGEGGLLDGADLLHGATVTPEPLMAPKFKSKALTAETRDLIAMDGDGS</sequence>
<dbReference type="SUPFAM" id="SSF51735">
    <property type="entry name" value="NAD(P)-binding Rossmann-fold domains"/>
    <property type="match status" value="1"/>
</dbReference>
<dbReference type="InterPro" id="IPR006153">
    <property type="entry name" value="Cation/H_exchanger_TM"/>
</dbReference>
<dbReference type="GO" id="GO:1902600">
    <property type="term" value="P:proton transmembrane transport"/>
    <property type="evidence" value="ECO:0007669"/>
    <property type="project" value="InterPro"/>
</dbReference>
<keyword evidence="3" id="KW-0813">Transport</keyword>
<evidence type="ECO:0000313" key="13">
    <source>
        <dbReference type="EMBL" id="GGC91034.1"/>
    </source>
</evidence>
<accession>A0A916UVW1</accession>
<gene>
    <name evidence="13" type="primary">kefB1</name>
    <name evidence="13" type="ORF">GCM10010994_56030</name>
</gene>
<dbReference type="AlphaFoldDB" id="A0A916UVW1"/>
<dbReference type="Pfam" id="PF00999">
    <property type="entry name" value="Na_H_Exchanger"/>
    <property type="match status" value="1"/>
</dbReference>
<dbReference type="InterPro" id="IPR004771">
    <property type="entry name" value="K/H_exchanger"/>
</dbReference>
<keyword evidence="4" id="KW-0050">Antiport</keyword>
<dbReference type="GO" id="GO:0015297">
    <property type="term" value="F:antiporter activity"/>
    <property type="evidence" value="ECO:0007669"/>
    <property type="project" value="UniProtKB-KW"/>
</dbReference>
<proteinExistence type="inferred from homology"/>
<evidence type="ECO:0000256" key="10">
    <source>
        <dbReference type="ARBA" id="ARBA00023136"/>
    </source>
</evidence>
<name>A0A916UVW1_9HYPH</name>
<evidence type="ECO:0000256" key="6">
    <source>
        <dbReference type="ARBA" id="ARBA00022692"/>
    </source>
</evidence>
<evidence type="ECO:0000256" key="3">
    <source>
        <dbReference type="ARBA" id="ARBA00022448"/>
    </source>
</evidence>
<keyword evidence="10 11" id="KW-0472">Membrane</keyword>
<feature type="transmembrane region" description="Helical" evidence="11">
    <location>
        <begin position="303"/>
        <end position="324"/>
    </location>
</feature>
<comment type="subcellular location">
    <subcellularLocation>
        <location evidence="1">Endomembrane system</location>
        <topology evidence="1">Multi-pass membrane protein</topology>
    </subcellularLocation>
</comment>
<feature type="transmembrane region" description="Helical" evidence="11">
    <location>
        <begin position="6"/>
        <end position="28"/>
    </location>
</feature>
<dbReference type="PROSITE" id="PS51201">
    <property type="entry name" value="RCK_N"/>
    <property type="match status" value="1"/>
</dbReference>
<protein>
    <submittedName>
        <fullName evidence="13">Potassium transporter TrkA</fullName>
    </submittedName>
</protein>
<dbReference type="NCBIfam" id="TIGR00932">
    <property type="entry name" value="2a37"/>
    <property type="match status" value="1"/>
</dbReference>
<evidence type="ECO:0000256" key="1">
    <source>
        <dbReference type="ARBA" id="ARBA00004127"/>
    </source>
</evidence>
<evidence type="ECO:0000256" key="9">
    <source>
        <dbReference type="ARBA" id="ARBA00023065"/>
    </source>
</evidence>
<dbReference type="InterPro" id="IPR038770">
    <property type="entry name" value="Na+/solute_symporter_sf"/>
</dbReference>
<keyword evidence="7" id="KW-0630">Potassium</keyword>
<feature type="transmembrane region" description="Helical" evidence="11">
    <location>
        <begin position="119"/>
        <end position="140"/>
    </location>
</feature>
<dbReference type="FunFam" id="3.40.50.720:FF:000036">
    <property type="entry name" value="Glutathione-regulated potassium-efflux system protein KefB"/>
    <property type="match status" value="1"/>
</dbReference>
<reference evidence="13" key="1">
    <citation type="journal article" date="2014" name="Int. J. Syst. Evol. Microbiol.">
        <title>Complete genome sequence of Corynebacterium casei LMG S-19264T (=DSM 44701T), isolated from a smear-ripened cheese.</title>
        <authorList>
            <consortium name="US DOE Joint Genome Institute (JGI-PGF)"/>
            <person name="Walter F."/>
            <person name="Albersmeier A."/>
            <person name="Kalinowski J."/>
            <person name="Ruckert C."/>
        </authorList>
    </citation>
    <scope>NUCLEOTIDE SEQUENCE</scope>
    <source>
        <strain evidence="13">CGMCC 1.12919</strain>
    </source>
</reference>
<comment type="similarity">
    <text evidence="2">Belongs to the monovalent cation:proton antiporter 2 (CPA2) transporter (TC 2.A.37) family.</text>
</comment>
<dbReference type="PANTHER" id="PTHR46157:SF8">
    <property type="entry name" value="GLUTATHIONE-REGULATED POTASSIUM-EFFLUX SYSTEM PROTEIN"/>
    <property type="match status" value="1"/>
</dbReference>
<dbReference type="EMBL" id="BMGG01000011">
    <property type="protein sequence ID" value="GGC91034.1"/>
    <property type="molecule type" value="Genomic_DNA"/>
</dbReference>
<keyword evidence="9" id="KW-0406">Ion transport</keyword>
<feature type="transmembrane region" description="Helical" evidence="11">
    <location>
        <begin position="276"/>
        <end position="297"/>
    </location>
</feature>
<dbReference type="GO" id="GO:0005886">
    <property type="term" value="C:plasma membrane"/>
    <property type="evidence" value="ECO:0007669"/>
    <property type="project" value="TreeGrafter"/>
</dbReference>
<reference evidence="13" key="2">
    <citation type="submission" date="2020-09" db="EMBL/GenBank/DDBJ databases">
        <authorList>
            <person name="Sun Q."/>
            <person name="Zhou Y."/>
        </authorList>
    </citation>
    <scope>NUCLEOTIDE SEQUENCE</scope>
    <source>
        <strain evidence="13">CGMCC 1.12919</strain>
    </source>
</reference>
<keyword evidence="6 11" id="KW-0812">Transmembrane</keyword>
<evidence type="ECO:0000256" key="5">
    <source>
        <dbReference type="ARBA" id="ARBA00022538"/>
    </source>
</evidence>
<feature type="transmembrane region" description="Helical" evidence="11">
    <location>
        <begin position="152"/>
        <end position="172"/>
    </location>
</feature>
<dbReference type="GO" id="GO:0008324">
    <property type="term" value="F:monoatomic cation transmembrane transporter activity"/>
    <property type="evidence" value="ECO:0007669"/>
    <property type="project" value="InterPro"/>
</dbReference>
<evidence type="ECO:0000256" key="11">
    <source>
        <dbReference type="SAM" id="Phobius"/>
    </source>
</evidence>
<keyword evidence="5" id="KW-0633">Potassium transport</keyword>
<dbReference type="PANTHER" id="PTHR46157">
    <property type="entry name" value="K(+) EFFLUX ANTIPORTER 3, CHLOROPLASTIC"/>
    <property type="match status" value="1"/>
</dbReference>
<evidence type="ECO:0000256" key="7">
    <source>
        <dbReference type="ARBA" id="ARBA00022958"/>
    </source>
</evidence>
<dbReference type="InterPro" id="IPR036291">
    <property type="entry name" value="NAD(P)-bd_dom_sf"/>
</dbReference>
<dbReference type="GO" id="GO:0006813">
    <property type="term" value="P:potassium ion transport"/>
    <property type="evidence" value="ECO:0007669"/>
    <property type="project" value="UniProtKB-KW"/>
</dbReference>
<dbReference type="GO" id="GO:0012505">
    <property type="term" value="C:endomembrane system"/>
    <property type="evidence" value="ECO:0007669"/>
    <property type="project" value="UniProtKB-SubCell"/>
</dbReference>
<keyword evidence="8 11" id="KW-1133">Transmembrane helix</keyword>
<dbReference type="InterPro" id="IPR003148">
    <property type="entry name" value="RCK_N"/>
</dbReference>
<feature type="transmembrane region" description="Helical" evidence="11">
    <location>
        <begin position="35"/>
        <end position="54"/>
    </location>
</feature>
<feature type="transmembrane region" description="Helical" evidence="11">
    <location>
        <begin position="336"/>
        <end position="358"/>
    </location>
</feature>
<dbReference type="Gene3D" id="1.20.1530.20">
    <property type="match status" value="1"/>
</dbReference>
<evidence type="ECO:0000256" key="8">
    <source>
        <dbReference type="ARBA" id="ARBA00022989"/>
    </source>
</evidence>
<evidence type="ECO:0000256" key="2">
    <source>
        <dbReference type="ARBA" id="ARBA00005551"/>
    </source>
</evidence>
<dbReference type="Proteomes" id="UP000637002">
    <property type="component" value="Unassembled WGS sequence"/>
</dbReference>